<comment type="caution">
    <text evidence="9">The sequence shown here is derived from an EMBL/GenBank/DDBJ whole genome shotgun (WGS) entry which is preliminary data.</text>
</comment>
<dbReference type="PANTHER" id="PTHR10997">
    <property type="entry name" value="IMPORTIN-7, 8, 11"/>
    <property type="match status" value="1"/>
</dbReference>
<dbReference type="EMBL" id="JBBWRZ010000001">
    <property type="protein sequence ID" value="KAK8246995.1"/>
    <property type="molecule type" value="Genomic_DNA"/>
</dbReference>
<feature type="domain" description="Importin N-terminal" evidence="8">
    <location>
        <begin position="24"/>
        <end position="97"/>
    </location>
</feature>
<evidence type="ECO:0000256" key="7">
    <source>
        <dbReference type="ARBA" id="ARBA00023242"/>
    </source>
</evidence>
<dbReference type="Pfam" id="PF08506">
    <property type="entry name" value="Cse1"/>
    <property type="match status" value="1"/>
</dbReference>
<dbReference type="SUPFAM" id="SSF48371">
    <property type="entry name" value="ARM repeat"/>
    <property type="match status" value="1"/>
</dbReference>
<evidence type="ECO:0000313" key="9">
    <source>
        <dbReference type="EMBL" id="KAK8246995.1"/>
    </source>
</evidence>
<dbReference type="InterPro" id="IPR016024">
    <property type="entry name" value="ARM-type_fold"/>
</dbReference>
<keyword evidence="5" id="KW-0963">Cytoplasm</keyword>
<comment type="similarity">
    <text evidence="3">Belongs to the XPO2/CSE1 family.</text>
</comment>
<reference evidence="9 10" key="1">
    <citation type="submission" date="2024-04" db="EMBL/GenBank/DDBJ databases">
        <title>Phyllosticta paracitricarpa is synonymous to the EU quarantine fungus P. citricarpa based on phylogenomic analyses.</title>
        <authorList>
            <consortium name="Lawrence Berkeley National Laboratory"/>
            <person name="Van Ingen-Buijs V.A."/>
            <person name="Van Westerhoven A.C."/>
            <person name="Haridas S."/>
            <person name="Skiadas P."/>
            <person name="Martin F."/>
            <person name="Groenewald J.Z."/>
            <person name="Crous P.W."/>
            <person name="Seidl M.F."/>
        </authorList>
    </citation>
    <scope>NUCLEOTIDE SEQUENCE [LARGE SCALE GENOMIC DNA]</scope>
    <source>
        <strain evidence="9 10">CBS 123374</strain>
    </source>
</reference>
<evidence type="ECO:0000256" key="3">
    <source>
        <dbReference type="ARBA" id="ARBA00008669"/>
    </source>
</evidence>
<protein>
    <submittedName>
        <fullName evidence="9">CAS/CSE protein</fullName>
    </submittedName>
</protein>
<dbReference type="Gene3D" id="1.25.10.10">
    <property type="entry name" value="Leucine-rich Repeat Variant"/>
    <property type="match status" value="1"/>
</dbReference>
<evidence type="ECO:0000256" key="2">
    <source>
        <dbReference type="ARBA" id="ARBA00004496"/>
    </source>
</evidence>
<dbReference type="PANTHER" id="PTHR10997:SF8">
    <property type="entry name" value="EXPORTIN-2"/>
    <property type="match status" value="1"/>
</dbReference>
<dbReference type="SMART" id="SM00913">
    <property type="entry name" value="IBN_N"/>
    <property type="match status" value="1"/>
</dbReference>
<sequence>MAGNTQAIAQLLQQSLDPRHSKDAEAAIRQQENVAGFSIGLLQIVADGSIPQTTRLAAALYFKNFIRRNWTDVEGNYKMAQNEVVTVKQELIGLMITQPPAIQTQLGDAISMIAESDFYERWDTLVEDLASRLTPNDAKVNNGVLQVAHSIFKRWRPLFRTDELFTEINHVLQRFSQPFLQLLTNTDAQISANESNKEALQAYAQTLNLIIKLLHDLSCQDIPPLFESHMDQLVAFLHKYLTYDNQLLHTDDEAESSVLEYVKAGIFEILSFWTGKYYDDIGKYLGTFVDSSWSLLTAIGQETKYDILVSRALQFLTSVTANPQQAESFNNEQVLNQVIEKVILPNVSLRESDIEMFEDEPIEYIRRDLEGSDSDTRRRAATDFLRQLIQQFENLVTGVVNKYIDAYLQNYAADPKGNWKSKDTAVYLFSSIAAKGASTAAYGVKTVNTNVNILDFFQKHIADDLTGEAVEPILKVDSIKFVYIFRSQLTQQYWQAAFPLLVKHLGVNNYVIYSYAAIAVERALYLTDDNKQPVISKADVAPLAKDLLVHLFGLIQKDSAPEKIQENEFLMKCVMRVLIFIRDGVIPMTDIVLTNFINITKVIRHNPSNPRFYYYHFEGLGALIRFAAPSQPEKLENALFEPFSTILSNDVQEFVPYVFQLFAALLEANPSGALPDFYKNLIQPILHPSLWESKGNVPALSRFLAGVVSRGAPLILQNNQLEPILGIFQKLISTKAFENQAFDLVEVIVASFPVEALKNYFPIMLQLLLTKLSSNNPSEGFKLRFVRFYHYIAARDDKGLGCDFFISVADSVQNDVFRPIYTQVVLPETQKLARPFERKTAVVSFTKTLADGQAFIERYQKGWALTCEALLKQLLNPPVAHASDDVIADAQDVDDSGFGVGFTQLNTCKKTAVDPFPEVGDVKKWVGQYLREADARNSGRIGSYVQSRLSDQARAALLETMAAAAA</sequence>
<organism evidence="9 10">
    <name type="scientific">Phyllosticta capitalensis</name>
    <dbReference type="NCBI Taxonomy" id="121624"/>
    <lineage>
        <taxon>Eukaryota</taxon>
        <taxon>Fungi</taxon>
        <taxon>Dikarya</taxon>
        <taxon>Ascomycota</taxon>
        <taxon>Pezizomycotina</taxon>
        <taxon>Dothideomycetes</taxon>
        <taxon>Dothideomycetes incertae sedis</taxon>
        <taxon>Botryosphaeriales</taxon>
        <taxon>Phyllostictaceae</taxon>
        <taxon>Phyllosticta</taxon>
    </lineage>
</organism>
<gene>
    <name evidence="9" type="ORF">HDK90DRAFT_27040</name>
</gene>
<evidence type="ECO:0000256" key="5">
    <source>
        <dbReference type="ARBA" id="ARBA00022490"/>
    </source>
</evidence>
<keyword evidence="10" id="KW-1185">Reference proteome</keyword>
<evidence type="ECO:0000313" key="10">
    <source>
        <dbReference type="Proteomes" id="UP001492380"/>
    </source>
</evidence>
<accession>A0ABR1Z3M8</accession>
<dbReference type="Pfam" id="PF03378">
    <property type="entry name" value="CAS_CSE1"/>
    <property type="match status" value="1"/>
</dbReference>
<keyword evidence="7" id="KW-0539">Nucleus</keyword>
<proteinExistence type="inferred from homology"/>
<evidence type="ECO:0000256" key="1">
    <source>
        <dbReference type="ARBA" id="ARBA00004123"/>
    </source>
</evidence>
<dbReference type="Pfam" id="PF03810">
    <property type="entry name" value="IBN_N"/>
    <property type="match status" value="1"/>
</dbReference>
<evidence type="ECO:0000256" key="4">
    <source>
        <dbReference type="ARBA" id="ARBA00022448"/>
    </source>
</evidence>
<evidence type="ECO:0000259" key="8">
    <source>
        <dbReference type="PROSITE" id="PS50166"/>
    </source>
</evidence>
<dbReference type="Proteomes" id="UP001492380">
    <property type="component" value="Unassembled WGS sequence"/>
</dbReference>
<comment type="subcellular location">
    <subcellularLocation>
        <location evidence="2">Cytoplasm</location>
    </subcellularLocation>
    <subcellularLocation>
        <location evidence="1">Nucleus</location>
    </subcellularLocation>
</comment>
<dbReference type="InterPro" id="IPR001494">
    <property type="entry name" value="Importin-beta_N"/>
</dbReference>
<keyword evidence="4" id="KW-0813">Transport</keyword>
<dbReference type="InterPro" id="IPR011989">
    <property type="entry name" value="ARM-like"/>
</dbReference>
<keyword evidence="6" id="KW-0653">Protein transport</keyword>
<dbReference type="InterPro" id="IPR013713">
    <property type="entry name" value="XPO2_central"/>
</dbReference>
<name>A0ABR1Z3M8_9PEZI</name>
<dbReference type="InterPro" id="IPR005043">
    <property type="entry name" value="XPO2_C"/>
</dbReference>
<dbReference type="PROSITE" id="PS50166">
    <property type="entry name" value="IMPORTIN_B_NT"/>
    <property type="match status" value="1"/>
</dbReference>
<evidence type="ECO:0000256" key="6">
    <source>
        <dbReference type="ARBA" id="ARBA00022927"/>
    </source>
</evidence>